<organism evidence="1 2">
    <name type="scientific">Persicimonas caeni</name>
    <dbReference type="NCBI Taxonomy" id="2292766"/>
    <lineage>
        <taxon>Bacteria</taxon>
        <taxon>Deltaproteobacteria</taxon>
        <taxon>Bradymonadales</taxon>
        <taxon>Bradymonadaceae</taxon>
        <taxon>Persicimonas</taxon>
    </lineage>
</organism>
<proteinExistence type="predicted"/>
<protein>
    <submittedName>
        <fullName evidence="1">Uncharacterized protein</fullName>
    </submittedName>
</protein>
<dbReference type="AlphaFoldDB" id="A0A4Y6Q1P7"/>
<dbReference type="Proteomes" id="UP000315995">
    <property type="component" value="Chromosome"/>
</dbReference>
<accession>A0A5B8YCP6</accession>
<evidence type="ECO:0000313" key="2">
    <source>
        <dbReference type="Proteomes" id="UP000315995"/>
    </source>
</evidence>
<keyword evidence="2" id="KW-1185">Reference proteome</keyword>
<reference evidence="1 2" key="1">
    <citation type="submission" date="2019-06" db="EMBL/GenBank/DDBJ databases">
        <title>Persicimonas caeni gen. nov., sp. nov., a predatory bacterium isolated from solar saltern.</title>
        <authorList>
            <person name="Wang S."/>
        </authorList>
    </citation>
    <scope>NUCLEOTIDE SEQUENCE [LARGE SCALE GENOMIC DNA]</scope>
    <source>
        <strain evidence="1 2">YN101</strain>
    </source>
</reference>
<evidence type="ECO:0000313" key="1">
    <source>
        <dbReference type="EMBL" id="QDG54514.1"/>
    </source>
</evidence>
<dbReference type="EMBL" id="CP041186">
    <property type="protein sequence ID" value="QDG54514.1"/>
    <property type="molecule type" value="Genomic_DNA"/>
</dbReference>
<dbReference type="OrthoDB" id="5509305at2"/>
<sequence length="199" mass="22738">MLHEQISKATNGISSVPANQITATRSVDQILARRQARLRERKQVFPPDFLHGEAQLDEIYEVFSECWVEQAIFVEEFRDDDGDLVAWTAAWFDDRFLNVEQAVRDEVDDLEGRLDDLIGARRSVVRLCLDAPKSARDEKGLAVRCSLGRLLELEQTRLAVVRDKEFSDPRAVYSQRDDVLQDSRTSILSTICLCARLAR</sequence>
<dbReference type="RefSeq" id="WP_141200958.1">
    <property type="nucleotide sequence ID" value="NZ_CP041186.1"/>
</dbReference>
<name>A0A4Y6Q1P7_PERCE</name>
<accession>A0A4Y6Q1P7</accession>
<gene>
    <name evidence="1" type="ORF">FIV42_28350</name>
</gene>